<protein>
    <submittedName>
        <fullName evidence="1">Unannotated protein</fullName>
    </submittedName>
</protein>
<evidence type="ECO:0000313" key="1">
    <source>
        <dbReference type="EMBL" id="CAB4745341.1"/>
    </source>
</evidence>
<reference evidence="1" key="1">
    <citation type="submission" date="2020-05" db="EMBL/GenBank/DDBJ databases">
        <authorList>
            <person name="Chiriac C."/>
            <person name="Salcher M."/>
            <person name="Ghai R."/>
            <person name="Kavagutti S V."/>
        </authorList>
    </citation>
    <scope>NUCLEOTIDE SEQUENCE</scope>
</reference>
<organism evidence="1">
    <name type="scientific">freshwater metagenome</name>
    <dbReference type="NCBI Taxonomy" id="449393"/>
    <lineage>
        <taxon>unclassified sequences</taxon>
        <taxon>metagenomes</taxon>
        <taxon>ecological metagenomes</taxon>
    </lineage>
</organism>
<name>A0A6J6TD39_9ZZZZ</name>
<gene>
    <name evidence="1" type="ORF">UFOPK2844_00082</name>
</gene>
<proteinExistence type="predicted"/>
<dbReference type="EMBL" id="CAEZZG010000001">
    <property type="protein sequence ID" value="CAB4745341.1"/>
    <property type="molecule type" value="Genomic_DNA"/>
</dbReference>
<accession>A0A6J6TD39</accession>
<dbReference type="AlphaFoldDB" id="A0A6J6TD39"/>
<dbReference type="PROSITE" id="PS51257">
    <property type="entry name" value="PROKAR_LIPOPROTEIN"/>
    <property type="match status" value="1"/>
</dbReference>
<sequence length="219" mass="24365">MQKLSKRFALGTLMAISLFGLTSCSQSQIYAADKSSGVYVAVPNGWHKISTKQLNSAEAKSTAEGAAERLASVIWQEAYTTYPETIPSSIFSLEAPKGAVVYVRVRDLNYDDLNSISYNSLRNLILPITTWLKDPEKANTKFVLHDDYERVEKIARGVRTIFTFGDPSGISETVDQTALVSDDRSRIYVLLIRAPTEYYKKHGPELQAIGDSFTVRGNK</sequence>